<dbReference type="SMART" id="SM00393">
    <property type="entry name" value="R3H"/>
    <property type="match status" value="1"/>
</dbReference>
<dbReference type="Pfam" id="PF01424">
    <property type="entry name" value="R3H"/>
    <property type="match status" value="1"/>
</dbReference>
<evidence type="ECO:0000256" key="3">
    <source>
        <dbReference type="ARBA" id="ARBA00022801"/>
    </source>
</evidence>
<dbReference type="GO" id="GO:0005634">
    <property type="term" value="C:nucleus"/>
    <property type="evidence" value="ECO:0007669"/>
    <property type="project" value="UniProtKB-SubCell"/>
</dbReference>
<dbReference type="GO" id="GO:0016787">
    <property type="term" value="F:hydrolase activity"/>
    <property type="evidence" value="ECO:0007669"/>
    <property type="project" value="UniProtKB-KW"/>
</dbReference>
<evidence type="ECO:0000313" key="10">
    <source>
        <dbReference type="Proteomes" id="UP001430953"/>
    </source>
</evidence>
<dbReference type="GO" id="GO:0004386">
    <property type="term" value="F:helicase activity"/>
    <property type="evidence" value="ECO:0007669"/>
    <property type="project" value="UniProtKB-KW"/>
</dbReference>
<feature type="domain" description="R3H" evidence="8">
    <location>
        <begin position="14"/>
        <end position="78"/>
    </location>
</feature>
<dbReference type="Proteomes" id="UP001430953">
    <property type="component" value="Unassembled WGS sequence"/>
</dbReference>
<evidence type="ECO:0000256" key="2">
    <source>
        <dbReference type="ARBA" id="ARBA00022741"/>
    </source>
</evidence>
<keyword evidence="4" id="KW-0347">Helicase</keyword>
<protein>
    <recommendedName>
        <fullName evidence="8">R3H domain-containing protein</fullName>
    </recommendedName>
</protein>
<comment type="caution">
    <text evidence="9">The sequence shown here is derived from an EMBL/GenBank/DDBJ whole genome shotgun (WGS) entry which is preliminary data.</text>
</comment>
<dbReference type="GO" id="GO:0005524">
    <property type="term" value="F:ATP binding"/>
    <property type="evidence" value="ECO:0007669"/>
    <property type="project" value="UniProtKB-KW"/>
</dbReference>
<comment type="subcellular location">
    <subcellularLocation>
        <location evidence="1">Nucleus</location>
    </subcellularLocation>
</comment>
<gene>
    <name evidence="9" type="ORF">PUN28_013311</name>
</gene>
<keyword evidence="2" id="KW-0547">Nucleotide-binding</keyword>
<evidence type="ECO:0000256" key="5">
    <source>
        <dbReference type="ARBA" id="ARBA00022840"/>
    </source>
</evidence>
<sequence>MPRRKQQRHRPIGEDTRIAVNLTLKKLLNTVDQKELEFPSSYTAEERAYIHELAKELGLKSKSRGKGTNRFLTVYKREGSTIVQADAVIKLQKPSKQSIYNLMQTYPLNHKECQDLLPPTERERPLNNDGIYKLIKKYIYLLIKKYIN</sequence>
<name>A0AAW2FBT6_9HYME</name>
<proteinExistence type="predicted"/>
<dbReference type="InterPro" id="IPR036867">
    <property type="entry name" value="R3H_dom_sf"/>
</dbReference>
<evidence type="ECO:0000256" key="1">
    <source>
        <dbReference type="ARBA" id="ARBA00004123"/>
    </source>
</evidence>
<dbReference type="FunFam" id="3.30.1370.50:FF:000002">
    <property type="entry name" value="Immunoglobulin mu DNA-binding protein 2"/>
    <property type="match status" value="1"/>
</dbReference>
<keyword evidence="7" id="KW-0539">Nucleus</keyword>
<evidence type="ECO:0000256" key="6">
    <source>
        <dbReference type="ARBA" id="ARBA00022884"/>
    </source>
</evidence>
<reference evidence="9 10" key="1">
    <citation type="submission" date="2023-03" db="EMBL/GenBank/DDBJ databases">
        <title>High recombination rates correlate with genetic variation in Cardiocondyla obscurior ants.</title>
        <authorList>
            <person name="Errbii M."/>
        </authorList>
    </citation>
    <scope>NUCLEOTIDE SEQUENCE [LARGE SCALE GENOMIC DNA]</scope>
    <source>
        <strain evidence="9">Alpha-2009</strain>
        <tissue evidence="9">Whole body</tissue>
    </source>
</reference>
<evidence type="ECO:0000259" key="8">
    <source>
        <dbReference type="PROSITE" id="PS51061"/>
    </source>
</evidence>
<keyword evidence="3" id="KW-0378">Hydrolase</keyword>
<evidence type="ECO:0000256" key="4">
    <source>
        <dbReference type="ARBA" id="ARBA00022806"/>
    </source>
</evidence>
<evidence type="ECO:0000256" key="7">
    <source>
        <dbReference type="ARBA" id="ARBA00023242"/>
    </source>
</evidence>
<dbReference type="Gene3D" id="3.30.1370.50">
    <property type="entry name" value="R3H-like domain"/>
    <property type="match status" value="1"/>
</dbReference>
<keyword evidence="6" id="KW-0694">RNA-binding</keyword>
<dbReference type="AlphaFoldDB" id="A0AAW2FBT6"/>
<organism evidence="9 10">
    <name type="scientific">Cardiocondyla obscurior</name>
    <dbReference type="NCBI Taxonomy" id="286306"/>
    <lineage>
        <taxon>Eukaryota</taxon>
        <taxon>Metazoa</taxon>
        <taxon>Ecdysozoa</taxon>
        <taxon>Arthropoda</taxon>
        <taxon>Hexapoda</taxon>
        <taxon>Insecta</taxon>
        <taxon>Pterygota</taxon>
        <taxon>Neoptera</taxon>
        <taxon>Endopterygota</taxon>
        <taxon>Hymenoptera</taxon>
        <taxon>Apocrita</taxon>
        <taxon>Aculeata</taxon>
        <taxon>Formicoidea</taxon>
        <taxon>Formicidae</taxon>
        <taxon>Myrmicinae</taxon>
        <taxon>Cardiocondyla</taxon>
    </lineage>
</organism>
<accession>A0AAW2FBT6</accession>
<keyword evidence="5" id="KW-0067">ATP-binding</keyword>
<dbReference type="GO" id="GO:0003677">
    <property type="term" value="F:DNA binding"/>
    <property type="evidence" value="ECO:0007669"/>
    <property type="project" value="UniProtKB-ARBA"/>
</dbReference>
<dbReference type="SUPFAM" id="SSF82708">
    <property type="entry name" value="R3H domain"/>
    <property type="match status" value="1"/>
</dbReference>
<evidence type="ECO:0000313" key="9">
    <source>
        <dbReference type="EMBL" id="KAL0111989.1"/>
    </source>
</evidence>
<dbReference type="InterPro" id="IPR001374">
    <property type="entry name" value="R3H_dom"/>
</dbReference>
<dbReference type="EMBL" id="JADYXP020000013">
    <property type="protein sequence ID" value="KAL0111989.1"/>
    <property type="molecule type" value="Genomic_DNA"/>
</dbReference>
<dbReference type="PROSITE" id="PS51061">
    <property type="entry name" value="R3H"/>
    <property type="match status" value="1"/>
</dbReference>
<keyword evidence="10" id="KW-1185">Reference proteome</keyword>
<dbReference type="GO" id="GO:0003723">
    <property type="term" value="F:RNA binding"/>
    <property type="evidence" value="ECO:0007669"/>
    <property type="project" value="UniProtKB-KW"/>
</dbReference>